<name>A0AAD9QFH4_ACRCE</name>
<protein>
    <submittedName>
        <fullName evidence="1">Uncharacterized protein</fullName>
    </submittedName>
</protein>
<proteinExistence type="predicted"/>
<sequence length="58" mass="6335">MANGIEYQIGAVISEDNALYTLPKLATIRKILALPDEIVQKLNHLPSACAMDLPSLEK</sequence>
<evidence type="ECO:0000313" key="2">
    <source>
        <dbReference type="Proteomes" id="UP001249851"/>
    </source>
</evidence>
<accession>A0AAD9QFH4</accession>
<reference evidence="1" key="2">
    <citation type="journal article" date="2023" name="Science">
        <title>Genomic signatures of disease resistance in endangered staghorn corals.</title>
        <authorList>
            <person name="Vollmer S.V."/>
            <person name="Selwyn J.D."/>
            <person name="Despard B.A."/>
            <person name="Roesel C.L."/>
        </authorList>
    </citation>
    <scope>NUCLEOTIDE SEQUENCE</scope>
    <source>
        <strain evidence="1">K2</strain>
    </source>
</reference>
<dbReference type="AlphaFoldDB" id="A0AAD9QFH4"/>
<dbReference type="Proteomes" id="UP001249851">
    <property type="component" value="Unassembled WGS sequence"/>
</dbReference>
<dbReference type="EMBL" id="JARQWQ010000037">
    <property type="protein sequence ID" value="KAK2560199.1"/>
    <property type="molecule type" value="Genomic_DNA"/>
</dbReference>
<reference evidence="1" key="1">
    <citation type="journal article" date="2023" name="G3 (Bethesda)">
        <title>Whole genome assembly and annotation of the endangered Caribbean coral Acropora cervicornis.</title>
        <authorList>
            <person name="Selwyn J.D."/>
            <person name="Vollmer S.V."/>
        </authorList>
    </citation>
    <scope>NUCLEOTIDE SEQUENCE</scope>
    <source>
        <strain evidence="1">K2</strain>
    </source>
</reference>
<evidence type="ECO:0000313" key="1">
    <source>
        <dbReference type="EMBL" id="KAK2560199.1"/>
    </source>
</evidence>
<organism evidence="1 2">
    <name type="scientific">Acropora cervicornis</name>
    <name type="common">Staghorn coral</name>
    <dbReference type="NCBI Taxonomy" id="6130"/>
    <lineage>
        <taxon>Eukaryota</taxon>
        <taxon>Metazoa</taxon>
        <taxon>Cnidaria</taxon>
        <taxon>Anthozoa</taxon>
        <taxon>Hexacorallia</taxon>
        <taxon>Scleractinia</taxon>
        <taxon>Astrocoeniina</taxon>
        <taxon>Acroporidae</taxon>
        <taxon>Acropora</taxon>
    </lineage>
</organism>
<gene>
    <name evidence="1" type="ORF">P5673_017179</name>
</gene>
<comment type="caution">
    <text evidence="1">The sequence shown here is derived from an EMBL/GenBank/DDBJ whole genome shotgun (WGS) entry which is preliminary data.</text>
</comment>
<keyword evidence="2" id="KW-1185">Reference proteome</keyword>